<evidence type="ECO:0000313" key="13">
    <source>
        <dbReference type="EMBL" id="RMB58733.1"/>
    </source>
</evidence>
<comment type="subcellular location">
    <subcellularLocation>
        <location evidence="11">Cell membrane</location>
        <topology evidence="11">Peripheral membrane protein</topology>
    </subcellularLocation>
    <subcellularLocation>
        <location evidence="2">Membrane</location>
    </subcellularLocation>
</comment>
<dbReference type="GO" id="GO:0005886">
    <property type="term" value="C:plasma membrane"/>
    <property type="evidence" value="ECO:0007669"/>
    <property type="project" value="UniProtKB-SubCell"/>
</dbReference>
<comment type="function">
    <text evidence="1 11">Catalyzes the conversion of dihydroorotate to orotate with quinone as electron acceptor.</text>
</comment>
<feature type="binding site" evidence="11">
    <location>
        <position position="155"/>
    </location>
    <ligand>
        <name>FMN</name>
        <dbReference type="ChEBI" id="CHEBI:58210"/>
    </ligand>
</feature>
<evidence type="ECO:0000259" key="12">
    <source>
        <dbReference type="Pfam" id="PF01180"/>
    </source>
</evidence>
<feature type="binding site" evidence="11">
    <location>
        <position position="188"/>
    </location>
    <ligand>
        <name>substrate</name>
    </ligand>
</feature>
<dbReference type="CDD" id="cd04738">
    <property type="entry name" value="DHOD_2_like"/>
    <property type="match status" value="1"/>
</dbReference>
<dbReference type="EMBL" id="REFW01000003">
    <property type="protein sequence ID" value="RMB58733.1"/>
    <property type="molecule type" value="Genomic_DNA"/>
</dbReference>
<comment type="pathway">
    <text evidence="3 11">Pyrimidine metabolism; UMP biosynthesis via de novo pathway; orotate from (S)-dihydroorotate (quinone route): step 1/1.</text>
</comment>
<keyword evidence="7 11" id="KW-0665">Pyrimidine biosynthesis</keyword>
<organism evidence="13 14">
    <name type="scientific">Tessaracoccus antarcticus</name>
    <dbReference type="NCBI Taxonomy" id="2479848"/>
    <lineage>
        <taxon>Bacteria</taxon>
        <taxon>Bacillati</taxon>
        <taxon>Actinomycetota</taxon>
        <taxon>Actinomycetes</taxon>
        <taxon>Propionibacteriales</taxon>
        <taxon>Propionibacteriaceae</taxon>
        <taxon>Tessaracoccus</taxon>
    </lineage>
</organism>
<evidence type="ECO:0000256" key="7">
    <source>
        <dbReference type="ARBA" id="ARBA00022975"/>
    </source>
</evidence>
<dbReference type="PANTHER" id="PTHR48109">
    <property type="entry name" value="DIHYDROOROTATE DEHYDROGENASE (QUINONE), MITOCHONDRIAL-RELATED"/>
    <property type="match status" value="1"/>
</dbReference>
<dbReference type="GO" id="GO:0044205">
    <property type="term" value="P:'de novo' UMP biosynthetic process"/>
    <property type="evidence" value="ECO:0007669"/>
    <property type="project" value="UniProtKB-UniRule"/>
</dbReference>
<feature type="binding site" evidence="11">
    <location>
        <begin position="255"/>
        <end position="256"/>
    </location>
    <ligand>
        <name>substrate</name>
    </ligand>
</feature>
<evidence type="ECO:0000256" key="11">
    <source>
        <dbReference type="HAMAP-Rule" id="MF_00225"/>
    </source>
</evidence>
<dbReference type="NCBIfam" id="TIGR01036">
    <property type="entry name" value="pyrD_sub2"/>
    <property type="match status" value="1"/>
</dbReference>
<keyword evidence="8 11" id="KW-0560">Oxidoreductase</keyword>
<dbReference type="UniPathway" id="UPA00070">
    <property type="reaction ID" value="UER00946"/>
</dbReference>
<evidence type="ECO:0000256" key="8">
    <source>
        <dbReference type="ARBA" id="ARBA00023002"/>
    </source>
</evidence>
<feature type="binding site" evidence="11">
    <location>
        <begin position="327"/>
        <end position="328"/>
    </location>
    <ligand>
        <name>FMN</name>
        <dbReference type="ChEBI" id="CHEBI:58210"/>
    </ligand>
</feature>
<reference evidence="13 14" key="1">
    <citation type="submission" date="2018-10" db="EMBL/GenBank/DDBJ databases">
        <title>Tessaracoccus antarcticuss sp. nov., isolated from sediment.</title>
        <authorList>
            <person name="Zhou L.Y."/>
            <person name="Du Z.J."/>
        </authorList>
    </citation>
    <scope>NUCLEOTIDE SEQUENCE [LARGE SCALE GENOMIC DNA]</scope>
    <source>
        <strain evidence="13 14">JDX10</strain>
    </source>
</reference>
<feature type="binding site" evidence="11">
    <location>
        <position position="193"/>
    </location>
    <ligand>
        <name>substrate</name>
    </ligand>
</feature>
<name>A0A3M0GAW4_9ACTN</name>
<feature type="binding site" evidence="11">
    <location>
        <position position="279"/>
    </location>
    <ligand>
        <name>FMN</name>
        <dbReference type="ChEBI" id="CHEBI:58210"/>
    </ligand>
</feature>
<dbReference type="EC" id="1.3.5.2" evidence="11"/>
<comment type="subunit">
    <text evidence="11">Monomer.</text>
</comment>
<evidence type="ECO:0000256" key="2">
    <source>
        <dbReference type="ARBA" id="ARBA00004370"/>
    </source>
</evidence>
<dbReference type="InterPro" id="IPR012135">
    <property type="entry name" value="Dihydroorotate_DH_1_2"/>
</dbReference>
<dbReference type="PANTHER" id="PTHR48109:SF4">
    <property type="entry name" value="DIHYDROOROTATE DEHYDROGENASE (QUINONE), MITOCHONDRIAL"/>
    <property type="match status" value="1"/>
</dbReference>
<dbReference type="GO" id="GO:0106430">
    <property type="term" value="F:dihydroorotate dehydrogenase (quinone) activity"/>
    <property type="evidence" value="ECO:0007669"/>
    <property type="project" value="UniProtKB-EC"/>
</dbReference>
<evidence type="ECO:0000256" key="3">
    <source>
        <dbReference type="ARBA" id="ARBA00005161"/>
    </source>
</evidence>
<comment type="catalytic activity">
    <reaction evidence="10 11">
        <text>(S)-dihydroorotate + a quinone = orotate + a quinol</text>
        <dbReference type="Rhea" id="RHEA:30187"/>
        <dbReference type="ChEBI" id="CHEBI:24646"/>
        <dbReference type="ChEBI" id="CHEBI:30839"/>
        <dbReference type="ChEBI" id="CHEBI:30864"/>
        <dbReference type="ChEBI" id="CHEBI:132124"/>
        <dbReference type="EC" id="1.3.5.2"/>
    </reaction>
</comment>
<dbReference type="Pfam" id="PF01180">
    <property type="entry name" value="DHO_dh"/>
    <property type="match status" value="1"/>
</dbReference>
<dbReference type="GO" id="GO:0005737">
    <property type="term" value="C:cytoplasm"/>
    <property type="evidence" value="ECO:0007669"/>
    <property type="project" value="InterPro"/>
</dbReference>
<comment type="caution">
    <text evidence="13">The sequence shown here is derived from an EMBL/GenBank/DDBJ whole genome shotgun (WGS) entry which is preliminary data.</text>
</comment>
<evidence type="ECO:0000256" key="1">
    <source>
        <dbReference type="ARBA" id="ARBA00003125"/>
    </source>
</evidence>
<keyword evidence="11" id="KW-1003">Cell membrane</keyword>
<evidence type="ECO:0000256" key="10">
    <source>
        <dbReference type="ARBA" id="ARBA00048639"/>
    </source>
</evidence>
<keyword evidence="14" id="KW-1185">Reference proteome</keyword>
<dbReference type="OrthoDB" id="9802377at2"/>
<dbReference type="AlphaFoldDB" id="A0A3M0GAW4"/>
<dbReference type="InterPro" id="IPR001295">
    <property type="entry name" value="Dihydroorotate_DH_CS"/>
</dbReference>
<dbReference type="InterPro" id="IPR013785">
    <property type="entry name" value="Aldolase_TIM"/>
</dbReference>
<proteinExistence type="inferred from homology"/>
<comment type="similarity">
    <text evidence="4 11">Belongs to the dihydroorotate dehydrogenase family. Type 2 subfamily.</text>
</comment>
<dbReference type="PIRSF" id="PIRSF000164">
    <property type="entry name" value="DHO_oxidase"/>
    <property type="match status" value="1"/>
</dbReference>
<evidence type="ECO:0000313" key="14">
    <source>
        <dbReference type="Proteomes" id="UP000275256"/>
    </source>
</evidence>
<feature type="binding site" evidence="11">
    <location>
        <begin position="71"/>
        <end position="75"/>
    </location>
    <ligand>
        <name>FMN</name>
        <dbReference type="ChEBI" id="CHEBI:58210"/>
    </ligand>
</feature>
<feature type="binding site" evidence="11">
    <location>
        <position position="75"/>
    </location>
    <ligand>
        <name>substrate</name>
    </ligand>
</feature>
<keyword evidence="6 11" id="KW-0288">FMN</keyword>
<feature type="active site" description="Nucleophile" evidence="11">
    <location>
        <position position="191"/>
    </location>
</feature>
<feature type="binding site" evidence="11">
    <location>
        <position position="226"/>
    </location>
    <ligand>
        <name>FMN</name>
        <dbReference type="ChEBI" id="CHEBI:58210"/>
    </ligand>
</feature>
<dbReference type="InterPro" id="IPR050074">
    <property type="entry name" value="DHO_dehydrogenase"/>
</dbReference>
<feature type="binding site" evidence="11">
    <location>
        <begin position="120"/>
        <end position="124"/>
    </location>
    <ligand>
        <name>substrate</name>
    </ligand>
</feature>
<dbReference type="PROSITE" id="PS00912">
    <property type="entry name" value="DHODEHASE_2"/>
    <property type="match status" value="1"/>
</dbReference>
<feature type="binding site" evidence="11">
    <location>
        <position position="188"/>
    </location>
    <ligand>
        <name>FMN</name>
        <dbReference type="ChEBI" id="CHEBI:58210"/>
    </ligand>
</feature>
<sequence length="350" mass="36362">MSSVRASTRAMRGAYHVARAGMFRYAGGDPEKIHELLVDSLAGLAPVDHAAEVDPVTIAGIRFPNRVGLAAGLDKDGRAAAAWTRFGFGFAELGTVTASGQPGNDRPRLFRLKKSQAIINRMGFNNRGAAAMAAHLAALGVSRGTNRLGIPLGISIGKTKVVPLEEAAEDYLASLEVLAPHADYIAVNVSSPNTPGLRDLQSADDLSALVGTLVAHAPDALPVFVKLAPDLFADVLTPTLRAIEDSGAAGVIATNTTLGREGLHRADRGAAGESGGLSGRPLTGRALRFVESVARATDLPVMGVGGIMSPGDAGRMFDAGAHLVQLYTGFIYEGPALVRGINDIRRHPAA</sequence>
<dbReference type="PROSITE" id="PS00911">
    <property type="entry name" value="DHODEHASE_1"/>
    <property type="match status" value="1"/>
</dbReference>
<keyword evidence="5 11" id="KW-0285">Flavoprotein</keyword>
<dbReference type="InterPro" id="IPR005720">
    <property type="entry name" value="Dihydroorotate_DH_cat"/>
</dbReference>
<dbReference type="Proteomes" id="UP000275256">
    <property type="component" value="Unassembled WGS sequence"/>
</dbReference>
<protein>
    <recommendedName>
        <fullName evidence="11">Dihydroorotate dehydrogenase (quinone)</fullName>
        <ecNumber evidence="11">1.3.5.2</ecNumber>
    </recommendedName>
    <alternativeName>
        <fullName evidence="11">DHOdehase</fullName>
        <shortName evidence="11">DHOD</shortName>
        <shortName evidence="11">DHODase</shortName>
    </alternativeName>
    <alternativeName>
        <fullName evidence="11">Dihydroorotate oxidase</fullName>
    </alternativeName>
</protein>
<feature type="binding site" evidence="11">
    <location>
        <position position="254"/>
    </location>
    <ligand>
        <name>FMN</name>
        <dbReference type="ChEBI" id="CHEBI:58210"/>
    </ligand>
</feature>
<dbReference type="SUPFAM" id="SSF51395">
    <property type="entry name" value="FMN-linked oxidoreductases"/>
    <property type="match status" value="1"/>
</dbReference>
<dbReference type="HAMAP" id="MF_00225">
    <property type="entry name" value="DHO_dh_type2"/>
    <property type="match status" value="1"/>
</dbReference>
<feature type="domain" description="Dihydroorotate dehydrogenase catalytic" evidence="12">
    <location>
        <begin position="56"/>
        <end position="342"/>
    </location>
</feature>
<dbReference type="GO" id="GO:0006207">
    <property type="term" value="P:'de novo' pyrimidine nucleobase biosynthetic process"/>
    <property type="evidence" value="ECO:0007669"/>
    <property type="project" value="UniProtKB-UniRule"/>
</dbReference>
<gene>
    <name evidence="11" type="primary">pyrD</name>
    <name evidence="13" type="ORF">EAX62_11405</name>
</gene>
<evidence type="ECO:0000256" key="6">
    <source>
        <dbReference type="ARBA" id="ARBA00022643"/>
    </source>
</evidence>
<keyword evidence="9 11" id="KW-0472">Membrane</keyword>
<dbReference type="Gene3D" id="3.20.20.70">
    <property type="entry name" value="Aldolase class I"/>
    <property type="match status" value="1"/>
</dbReference>
<dbReference type="RefSeq" id="WP_121901854.1">
    <property type="nucleotide sequence ID" value="NZ_REFW01000003.1"/>
</dbReference>
<evidence type="ECO:0000256" key="4">
    <source>
        <dbReference type="ARBA" id="ARBA00005359"/>
    </source>
</evidence>
<comment type="cofactor">
    <cofactor evidence="11">
        <name>FMN</name>
        <dbReference type="ChEBI" id="CHEBI:58210"/>
    </cofactor>
    <text evidence="11">Binds 1 FMN per subunit.</text>
</comment>
<evidence type="ECO:0000256" key="9">
    <source>
        <dbReference type="ARBA" id="ARBA00023136"/>
    </source>
</evidence>
<dbReference type="NCBIfam" id="NF003652">
    <property type="entry name" value="PRK05286.2-5"/>
    <property type="match status" value="1"/>
</dbReference>
<accession>A0A3M0GAW4</accession>
<dbReference type="InterPro" id="IPR005719">
    <property type="entry name" value="Dihydroorotate_DH_2"/>
</dbReference>
<evidence type="ECO:0000256" key="5">
    <source>
        <dbReference type="ARBA" id="ARBA00022630"/>
    </source>
</evidence>
<feature type="binding site" evidence="11">
    <location>
        <position position="95"/>
    </location>
    <ligand>
        <name>FMN</name>
        <dbReference type="ChEBI" id="CHEBI:58210"/>
    </ligand>
</feature>
<feature type="binding site" evidence="11">
    <location>
        <position position="306"/>
    </location>
    <ligand>
        <name>FMN</name>
        <dbReference type="ChEBI" id="CHEBI:58210"/>
    </ligand>
</feature>